<evidence type="ECO:0000256" key="3">
    <source>
        <dbReference type="PROSITE-ProRule" id="PRU00708"/>
    </source>
</evidence>
<dbReference type="PANTHER" id="PTHR47936:SF1">
    <property type="entry name" value="PENTATRICOPEPTIDE REPEAT-CONTAINING PROTEIN GUN1, CHLOROPLASTIC"/>
    <property type="match status" value="1"/>
</dbReference>
<evidence type="ECO:0000256" key="2">
    <source>
        <dbReference type="ARBA" id="ARBA00022737"/>
    </source>
</evidence>
<evidence type="ECO:0000256" key="1">
    <source>
        <dbReference type="ARBA" id="ARBA00007626"/>
    </source>
</evidence>
<dbReference type="InterPro" id="IPR002885">
    <property type="entry name" value="PPR_rpt"/>
</dbReference>
<dbReference type="NCBIfam" id="TIGR00756">
    <property type="entry name" value="PPR"/>
    <property type="match status" value="1"/>
</dbReference>
<gene>
    <name evidence="4" type="ORF">NC653_038592</name>
</gene>
<keyword evidence="5" id="KW-1185">Reference proteome</keyword>
<sequence>MASNSKKRLLDIDLNQGLIRKHRHHHSPSSSSITKKPSFQSYLETPNLPPTIKLLCEIIANTPSHNVESVLDATVIRVNQTDVEQVLKLSYSSPGSAVKFFRWAGLQLNDKHSPYSWNLVVDLLEGWEKEMNVASARTTFADMVSMVGWDPRNVPAYDTFLSTLLKGYDGLREAMKHFDIMKDRGCFPGVKFFRLALEECLKCNDIRAAMLIWETLVARVGFRPDIQLYNLMIAIHCYDNQTDIANKFLDEMIYNGVFPDSQTYNVLFQYLIKYKKLKEASFVLNEMIKNEFFPTKTNCNAAIKAYMDSKEPYMAIKVWKCMMENYGESDLEEAGNMLVVELRYHRMVPEAVKYAEVMIERGIKLTSSSLSKLKQMLNEEKKPILYEELLRKWKAHRMEVQLCLRSIPLSISE</sequence>
<dbReference type="Pfam" id="PF13041">
    <property type="entry name" value="PPR_2"/>
    <property type="match status" value="1"/>
</dbReference>
<dbReference type="PROSITE" id="PS51375">
    <property type="entry name" value="PPR"/>
    <property type="match status" value="3"/>
</dbReference>
<proteinExistence type="inferred from homology"/>
<dbReference type="EMBL" id="JAQIZT010000017">
    <property type="protein sequence ID" value="KAJ6960613.1"/>
    <property type="molecule type" value="Genomic_DNA"/>
</dbReference>
<dbReference type="Gene3D" id="1.25.40.10">
    <property type="entry name" value="Tetratricopeptide repeat domain"/>
    <property type="match status" value="1"/>
</dbReference>
<feature type="repeat" description="PPR" evidence="3">
    <location>
        <begin position="225"/>
        <end position="259"/>
    </location>
</feature>
<comment type="caution">
    <text evidence="4">The sequence shown here is derived from an EMBL/GenBank/DDBJ whole genome shotgun (WGS) entry which is preliminary data.</text>
</comment>
<evidence type="ECO:0000313" key="5">
    <source>
        <dbReference type="Proteomes" id="UP001164929"/>
    </source>
</evidence>
<dbReference type="AlphaFoldDB" id="A0AAD6PTI5"/>
<organism evidence="4 5">
    <name type="scientific">Populus alba x Populus x berolinensis</name>
    <dbReference type="NCBI Taxonomy" id="444605"/>
    <lineage>
        <taxon>Eukaryota</taxon>
        <taxon>Viridiplantae</taxon>
        <taxon>Streptophyta</taxon>
        <taxon>Embryophyta</taxon>
        <taxon>Tracheophyta</taxon>
        <taxon>Spermatophyta</taxon>
        <taxon>Magnoliopsida</taxon>
        <taxon>eudicotyledons</taxon>
        <taxon>Gunneridae</taxon>
        <taxon>Pentapetalae</taxon>
        <taxon>rosids</taxon>
        <taxon>fabids</taxon>
        <taxon>Malpighiales</taxon>
        <taxon>Salicaceae</taxon>
        <taxon>Saliceae</taxon>
        <taxon>Populus</taxon>
    </lineage>
</organism>
<protein>
    <submittedName>
        <fullName evidence="4">Pentatricopeptide repeat-containing protein</fullName>
    </submittedName>
</protein>
<evidence type="ECO:0000313" key="4">
    <source>
        <dbReference type="EMBL" id="KAJ6960613.1"/>
    </source>
</evidence>
<feature type="repeat" description="PPR" evidence="3">
    <location>
        <begin position="260"/>
        <end position="294"/>
    </location>
</feature>
<dbReference type="InterPro" id="IPR011990">
    <property type="entry name" value="TPR-like_helical_dom_sf"/>
</dbReference>
<comment type="similarity">
    <text evidence="1">Belongs to the PPR family. P subfamily.</text>
</comment>
<dbReference type="Proteomes" id="UP001164929">
    <property type="component" value="Chromosome 17"/>
</dbReference>
<feature type="repeat" description="PPR" evidence="3">
    <location>
        <begin position="153"/>
        <end position="188"/>
    </location>
</feature>
<reference evidence="4" key="1">
    <citation type="journal article" date="2023" name="Mol. Ecol. Resour.">
        <title>Chromosome-level genome assembly of a triploid poplar Populus alba 'Berolinensis'.</title>
        <authorList>
            <person name="Chen S."/>
            <person name="Yu Y."/>
            <person name="Wang X."/>
            <person name="Wang S."/>
            <person name="Zhang T."/>
            <person name="Zhou Y."/>
            <person name="He R."/>
            <person name="Meng N."/>
            <person name="Wang Y."/>
            <person name="Liu W."/>
            <person name="Liu Z."/>
            <person name="Liu J."/>
            <person name="Guo Q."/>
            <person name="Huang H."/>
            <person name="Sederoff R.R."/>
            <person name="Wang G."/>
            <person name="Qu G."/>
            <person name="Chen S."/>
        </authorList>
    </citation>
    <scope>NUCLEOTIDE SEQUENCE</scope>
    <source>
        <strain evidence="4">SC-2020</strain>
    </source>
</reference>
<keyword evidence="2" id="KW-0677">Repeat</keyword>
<dbReference type="PANTHER" id="PTHR47936">
    <property type="entry name" value="PPR_LONG DOMAIN-CONTAINING PROTEIN"/>
    <property type="match status" value="1"/>
</dbReference>
<name>A0AAD6PTI5_9ROSI</name>
<accession>A0AAD6PTI5</accession>